<feature type="compositionally biased region" description="Low complexity" evidence="2">
    <location>
        <begin position="855"/>
        <end position="870"/>
    </location>
</feature>
<dbReference type="Gene3D" id="1.10.506.10">
    <property type="entry name" value="GTPase Activation - p120gap, domain 1"/>
    <property type="match status" value="1"/>
</dbReference>
<accession>A0AAD5V6Y3</accession>
<comment type="caution">
    <text evidence="5">The sequence shown here is derived from an EMBL/GenBank/DDBJ whole genome shotgun (WGS) entry which is preliminary data.</text>
</comment>
<sequence>MSIDRCSTGRTASGSSVSRTYTSLSMGCSVVYSKVFLRTDSGQGWSPTGNTEPLYLHFSDTDLMNAWMGLLRSYAMPEVYGRWFSATEGGLYRMWRQVKLVCQQGRGLGTSRPFPEDPLAADPEARQEPDAIDMDVYCEIYVNGSLSGRTTVKKGIGAPDWHESFTFTDLAPFEKLEIVVMREKKLMKSVVVGSILVYLMNFRRGEYVEGWFPVVNGNGHIGVQAGEMRLKLRVDEEIILPYNIYTPLLRTLQSRNYLDWLTDLEVKLKLKSISENVMSVALAGNVLVRNIMELADREVDGTHRSHTTLFRGNTVFTKTMEIFMAWYGASFLEASVGPIIRRLCSEKVSIEIDPIRVGKSTKVLERNVDVLVQWCREFWKSIYDARMQCPNEMRQVFAHIRKLVEKRHRVEGDQNRERPWQSVSSFLFLRFIVPAILHPHLFGIWPGLTEEPVQRSLTLIAKVIQSLANLNTTVQKEDYMRAVKEFLSSTSDAMIDYILVVSSPDNHHHQDTTTPPNKESREKNLILNALKQRLSSSPLLHREAIPVLPHLLDVPKHLAVIISVVVRHSRRQGYPRRTNNPNDAAFDELCSKCLDVEEQALFRVSQLARKQRRHEGHGSPHDSSPLASPTLSMPPPSPAIIVASTITTTTIVAGGTSSQSSPTSATTRERKISLPGSGKIRKSRKSVRPSTAPNHRDSDDGPSAGNQTDISMPPSPTVANNNNNNNNYYWQGGNTSPSAGQGQFNPGPSGSSGFAKLYTRASISGPSGSGVGRQYVISSPVGPQRLQEAASISGNIQEVMVSSPGPVSPQSPKHFQQGGDEDDTVSFPSSPRPAYLHHPRSTSTDSALLNKNVPSLMSSHSSSSMSQSISTDNTDETGKKRKGLFRGILVRR</sequence>
<dbReference type="InterPro" id="IPR001936">
    <property type="entry name" value="RasGAP_dom"/>
</dbReference>
<organism evidence="5 6">
    <name type="scientific">Meripilus lineatus</name>
    <dbReference type="NCBI Taxonomy" id="2056292"/>
    <lineage>
        <taxon>Eukaryota</taxon>
        <taxon>Fungi</taxon>
        <taxon>Dikarya</taxon>
        <taxon>Basidiomycota</taxon>
        <taxon>Agaricomycotina</taxon>
        <taxon>Agaricomycetes</taxon>
        <taxon>Polyporales</taxon>
        <taxon>Meripilaceae</taxon>
        <taxon>Meripilus</taxon>
    </lineage>
</organism>
<proteinExistence type="predicted"/>
<dbReference type="Pfam" id="PF00616">
    <property type="entry name" value="RasGAP"/>
    <property type="match status" value="1"/>
</dbReference>
<feature type="compositionally biased region" description="Polar residues" evidence="2">
    <location>
        <begin position="841"/>
        <end position="853"/>
    </location>
</feature>
<feature type="domain" description="Ras-GAP" evidence="4">
    <location>
        <begin position="269"/>
        <end position="469"/>
    </location>
</feature>
<dbReference type="CDD" id="cd05137">
    <property type="entry name" value="RasGAP_CLA2_BUD2"/>
    <property type="match status" value="1"/>
</dbReference>
<dbReference type="InterPro" id="IPR039360">
    <property type="entry name" value="Ras_GTPase"/>
</dbReference>
<dbReference type="GO" id="GO:0005096">
    <property type="term" value="F:GTPase activator activity"/>
    <property type="evidence" value="ECO:0007669"/>
    <property type="project" value="UniProtKB-KW"/>
</dbReference>
<feature type="compositionally biased region" description="Polar residues" evidence="2">
    <location>
        <begin position="728"/>
        <end position="752"/>
    </location>
</feature>
<dbReference type="Proteomes" id="UP001212997">
    <property type="component" value="Unassembled WGS sequence"/>
</dbReference>
<feature type="compositionally biased region" description="Polar residues" evidence="2">
    <location>
        <begin position="621"/>
        <end position="631"/>
    </location>
</feature>
<dbReference type="Pfam" id="PF00168">
    <property type="entry name" value="C2"/>
    <property type="match status" value="1"/>
</dbReference>
<protein>
    <recommendedName>
        <fullName evidence="7">Rho GTPase activation protein</fullName>
    </recommendedName>
</protein>
<feature type="region of interest" description="Disordered" evidence="2">
    <location>
        <begin position="801"/>
        <end position="892"/>
    </location>
</feature>
<evidence type="ECO:0000259" key="4">
    <source>
        <dbReference type="PROSITE" id="PS50018"/>
    </source>
</evidence>
<dbReference type="PROSITE" id="PS50018">
    <property type="entry name" value="RAS_GTPASE_ACTIV_2"/>
    <property type="match status" value="1"/>
</dbReference>
<gene>
    <name evidence="5" type="ORF">NLI96_g5891</name>
</gene>
<feature type="domain" description="C2" evidence="3">
    <location>
        <begin position="78"/>
        <end position="212"/>
    </location>
</feature>
<dbReference type="InterPro" id="IPR008936">
    <property type="entry name" value="Rho_GTPase_activation_prot"/>
</dbReference>
<keyword evidence="1" id="KW-0343">GTPase activation</keyword>
<name>A0AAD5V6Y3_9APHY</name>
<dbReference type="SUPFAM" id="SSF48350">
    <property type="entry name" value="GTPase activation domain, GAP"/>
    <property type="match status" value="1"/>
</dbReference>
<dbReference type="PROSITE" id="PS50004">
    <property type="entry name" value="C2"/>
    <property type="match status" value="1"/>
</dbReference>
<feature type="compositionally biased region" description="Low complexity" evidence="2">
    <location>
        <begin position="653"/>
        <end position="666"/>
    </location>
</feature>
<feature type="compositionally biased region" description="Basic residues" evidence="2">
    <location>
        <begin position="879"/>
        <end position="892"/>
    </location>
</feature>
<dbReference type="SMART" id="SM00239">
    <property type="entry name" value="C2"/>
    <property type="match status" value="1"/>
</dbReference>
<dbReference type="PANTHER" id="PTHR10194">
    <property type="entry name" value="RAS GTPASE-ACTIVATING PROTEINS"/>
    <property type="match status" value="1"/>
</dbReference>
<feature type="region of interest" description="Disordered" evidence="2">
    <location>
        <begin position="653"/>
        <end position="753"/>
    </location>
</feature>
<dbReference type="InterPro" id="IPR000008">
    <property type="entry name" value="C2_dom"/>
</dbReference>
<feature type="compositionally biased region" description="Low complexity" evidence="2">
    <location>
        <begin position="801"/>
        <end position="812"/>
    </location>
</feature>
<dbReference type="EMBL" id="JANAWD010000203">
    <property type="protein sequence ID" value="KAJ3484060.1"/>
    <property type="molecule type" value="Genomic_DNA"/>
</dbReference>
<feature type="region of interest" description="Disordered" evidence="2">
    <location>
        <begin position="607"/>
        <end position="639"/>
    </location>
</feature>
<evidence type="ECO:0000313" key="5">
    <source>
        <dbReference type="EMBL" id="KAJ3484060.1"/>
    </source>
</evidence>
<dbReference type="InterPro" id="IPR035892">
    <property type="entry name" value="C2_domain_sf"/>
</dbReference>
<dbReference type="PANTHER" id="PTHR10194:SF60">
    <property type="entry name" value="RAS GTPASE-ACTIVATING PROTEIN RASKOL"/>
    <property type="match status" value="1"/>
</dbReference>
<dbReference type="AlphaFoldDB" id="A0AAD5V6Y3"/>
<evidence type="ECO:0008006" key="7">
    <source>
        <dbReference type="Google" id="ProtNLM"/>
    </source>
</evidence>
<evidence type="ECO:0000259" key="3">
    <source>
        <dbReference type="PROSITE" id="PS50004"/>
    </source>
</evidence>
<reference evidence="5" key="1">
    <citation type="submission" date="2022-07" db="EMBL/GenBank/DDBJ databases">
        <title>Genome Sequence of Physisporinus lineatus.</title>
        <authorList>
            <person name="Buettner E."/>
        </authorList>
    </citation>
    <scope>NUCLEOTIDE SEQUENCE</scope>
    <source>
        <strain evidence="5">VT162</strain>
    </source>
</reference>
<evidence type="ECO:0000256" key="1">
    <source>
        <dbReference type="ARBA" id="ARBA00022468"/>
    </source>
</evidence>
<dbReference type="SUPFAM" id="SSF49562">
    <property type="entry name" value="C2 domain (Calcium/lipid-binding domain, CaLB)"/>
    <property type="match status" value="1"/>
</dbReference>
<dbReference type="SMART" id="SM00323">
    <property type="entry name" value="RasGAP"/>
    <property type="match status" value="1"/>
</dbReference>
<dbReference type="Gene3D" id="2.60.40.150">
    <property type="entry name" value="C2 domain"/>
    <property type="match status" value="1"/>
</dbReference>
<evidence type="ECO:0000256" key="2">
    <source>
        <dbReference type="SAM" id="MobiDB-lite"/>
    </source>
</evidence>
<evidence type="ECO:0000313" key="6">
    <source>
        <dbReference type="Proteomes" id="UP001212997"/>
    </source>
</evidence>
<keyword evidence="6" id="KW-1185">Reference proteome</keyword>